<dbReference type="InterPro" id="IPR024049">
    <property type="entry name" value="eRF1_1_sf"/>
</dbReference>
<comment type="subcellular location">
    <subcellularLocation>
        <location evidence="2 9">Cytoplasm</location>
    </subcellularLocation>
</comment>
<evidence type="ECO:0000256" key="5">
    <source>
        <dbReference type="ARBA" id="ARBA00019723"/>
    </source>
</evidence>
<name>A0A1H3G1L5_9EURY</name>
<dbReference type="InterPro" id="IPR005142">
    <property type="entry name" value="eRF1_3"/>
</dbReference>
<dbReference type="Pfam" id="PF03465">
    <property type="entry name" value="eRF1_3"/>
    <property type="match status" value="1"/>
</dbReference>
<evidence type="ECO:0000313" key="11">
    <source>
        <dbReference type="EMBL" id="SDX97025.1"/>
    </source>
</evidence>
<comment type="function">
    <text evidence="1 9">Directs the termination of nascent peptide synthesis (translation) in response to the termination codons UAA, UAG and UGA.</text>
</comment>
<dbReference type="FunFam" id="3.30.960.10:FF:000003">
    <property type="entry name" value="Peptide chain release factor subunit 1"/>
    <property type="match status" value="1"/>
</dbReference>
<dbReference type="Gene3D" id="3.30.1330.30">
    <property type="match status" value="1"/>
</dbReference>
<dbReference type="SUPFAM" id="SSF55481">
    <property type="entry name" value="N-terminal domain of eukaryotic peptide chain release factor subunit 1, ERF1"/>
    <property type="match status" value="1"/>
</dbReference>
<dbReference type="Gene3D" id="1.20.5.170">
    <property type="match status" value="1"/>
</dbReference>
<accession>A0A1H3G1L5</accession>
<dbReference type="InterPro" id="IPR005140">
    <property type="entry name" value="eRF1_Pelota-like_N"/>
</dbReference>
<reference evidence="12" key="1">
    <citation type="submission" date="2016-10" db="EMBL/GenBank/DDBJ databases">
        <authorList>
            <person name="Varghese N."/>
            <person name="Submissions S."/>
        </authorList>
    </citation>
    <scope>NUCLEOTIDE SEQUENCE [LARGE SCALE GENOMIC DNA]</scope>
    <source>
        <strain evidence="12">DC30,IBRC 10041,KCTC 4046</strain>
    </source>
</reference>
<gene>
    <name evidence="9" type="primary">prf1</name>
    <name evidence="11" type="ORF">SAMN05216564_102292</name>
</gene>
<dbReference type="RefSeq" id="WP_092731086.1">
    <property type="nucleotide sequence ID" value="NZ_FNPC01000002.1"/>
</dbReference>
<evidence type="ECO:0000256" key="6">
    <source>
        <dbReference type="ARBA" id="ARBA00022490"/>
    </source>
</evidence>
<dbReference type="EMBL" id="FNPC01000002">
    <property type="protein sequence ID" value="SDX97025.1"/>
    <property type="molecule type" value="Genomic_DNA"/>
</dbReference>
<dbReference type="Gene3D" id="3.30.420.60">
    <property type="entry name" value="eRF1 domain 2"/>
    <property type="match status" value="1"/>
</dbReference>
<evidence type="ECO:0000256" key="2">
    <source>
        <dbReference type="ARBA" id="ARBA00004496"/>
    </source>
</evidence>
<keyword evidence="12" id="KW-1185">Reference proteome</keyword>
<dbReference type="Pfam" id="PF03463">
    <property type="entry name" value="eRF1_1"/>
    <property type="match status" value="1"/>
</dbReference>
<feature type="domain" description="eRF1/Pelota-like N-terminal" evidence="10">
    <location>
        <begin position="5"/>
        <end position="143"/>
    </location>
</feature>
<dbReference type="InterPro" id="IPR020918">
    <property type="entry name" value="Peptide_chain-rel_aRF1"/>
</dbReference>
<comment type="similarity">
    <text evidence="3 9">Belongs to the eukaryotic release factor 1 family.</text>
</comment>
<dbReference type="Gene3D" id="3.30.960.10">
    <property type="entry name" value="eRF1 domain 1"/>
    <property type="match status" value="1"/>
</dbReference>
<dbReference type="FunFam" id="3.30.420.60:FF:000003">
    <property type="entry name" value="Peptide chain release factor subunit 1"/>
    <property type="match status" value="1"/>
</dbReference>
<protein>
    <recommendedName>
        <fullName evidence="5 9">Peptide chain release factor subunit 1</fullName>
    </recommendedName>
    <alternativeName>
        <fullName evidence="8 9">Translation termination factor aRF1</fullName>
    </alternativeName>
</protein>
<evidence type="ECO:0000256" key="9">
    <source>
        <dbReference type="HAMAP-Rule" id="MF_00424"/>
    </source>
</evidence>
<keyword evidence="7 9" id="KW-0648">Protein biosynthesis</keyword>
<comment type="subunit">
    <text evidence="4 9">Heterodimer of two subunits, one of which binds GTP.</text>
</comment>
<dbReference type="OrthoDB" id="1011at2157"/>
<evidence type="ECO:0000313" key="12">
    <source>
        <dbReference type="Proteomes" id="UP000199079"/>
    </source>
</evidence>
<sequence>MSTETEGTTEDRRKYEFRKVIEELQDYEGSGTQLVTIYIPEDKQIADVVAHVTQEHSEASNIKSKQTRTNVQDALTSIKDRLRYYDTYPPENGMVIFSGAVDSGGGRTEMVTKTLESPPDPIESFRYHCDSNFLTEPLEHMLADKGLFGLIVLDRREANVGWLKGKRVEPVKSASSLVPGKQRKGGQSAQRFARLRLEAIDNFYQEVAEMANDLFVPKRHELDGILVGGPSPTKDEFLDGDYLHHELQDTVLGKFDVSYTDESGLYDLVDAGQEALADQAIVDDKNQMEEFFENLHTGEKATYGFEQTRRNLIMGSVDRLLLSEDLRSDVVVYECPNGHEEYEVVDSRHSTPDHECAECGEEAAVQEREDVIEHLMAIAEQRGTETKFISTDFEKGEQLLDAFGGIAGLLRYSTGV</sequence>
<evidence type="ECO:0000256" key="3">
    <source>
        <dbReference type="ARBA" id="ARBA00005326"/>
    </source>
</evidence>
<dbReference type="AlphaFoldDB" id="A0A1H3G1L5"/>
<dbReference type="InterPro" id="IPR005141">
    <property type="entry name" value="eRF1_2"/>
</dbReference>
<dbReference type="GO" id="GO:0005737">
    <property type="term" value="C:cytoplasm"/>
    <property type="evidence" value="ECO:0007669"/>
    <property type="project" value="UniProtKB-SubCell"/>
</dbReference>
<dbReference type="SUPFAM" id="SSF53137">
    <property type="entry name" value="Translational machinery components"/>
    <property type="match status" value="1"/>
</dbReference>
<keyword evidence="6 9" id="KW-0963">Cytoplasm</keyword>
<dbReference type="NCBIfam" id="TIGR03676">
    <property type="entry name" value="aRF1_eRF1"/>
    <property type="match status" value="1"/>
</dbReference>
<organism evidence="11 12">
    <name type="scientific">Halopenitus persicus</name>
    <dbReference type="NCBI Taxonomy" id="1048396"/>
    <lineage>
        <taxon>Archaea</taxon>
        <taxon>Methanobacteriati</taxon>
        <taxon>Methanobacteriota</taxon>
        <taxon>Stenosarchaea group</taxon>
        <taxon>Halobacteria</taxon>
        <taxon>Halobacteriales</taxon>
        <taxon>Haloferacaceae</taxon>
        <taxon>Halopenitus</taxon>
    </lineage>
</organism>
<dbReference type="PANTHER" id="PTHR10113">
    <property type="entry name" value="PEPTIDE CHAIN RELEASE FACTOR SUBUNIT 1"/>
    <property type="match status" value="1"/>
</dbReference>
<dbReference type="InterPro" id="IPR029064">
    <property type="entry name" value="Ribosomal_eL30-like_sf"/>
</dbReference>
<dbReference type="GO" id="GO:0016149">
    <property type="term" value="F:translation release factor activity, codon specific"/>
    <property type="evidence" value="ECO:0007669"/>
    <property type="project" value="UniProtKB-UniRule"/>
</dbReference>
<dbReference type="SUPFAM" id="SSF55315">
    <property type="entry name" value="L30e-like"/>
    <property type="match status" value="1"/>
</dbReference>
<evidence type="ECO:0000256" key="8">
    <source>
        <dbReference type="ARBA" id="ARBA00031168"/>
    </source>
</evidence>
<evidence type="ECO:0000256" key="4">
    <source>
        <dbReference type="ARBA" id="ARBA00011520"/>
    </source>
</evidence>
<evidence type="ECO:0000256" key="7">
    <source>
        <dbReference type="ARBA" id="ARBA00022917"/>
    </source>
</evidence>
<dbReference type="SMART" id="SM01194">
    <property type="entry name" value="eRF1_1"/>
    <property type="match status" value="1"/>
</dbReference>
<dbReference type="HAMAP" id="MF_00424">
    <property type="entry name" value="Rel_fact_arch_1"/>
    <property type="match status" value="1"/>
</dbReference>
<dbReference type="InterPro" id="IPR004403">
    <property type="entry name" value="Peptide_chain-rel_eRF1/aRF1"/>
</dbReference>
<proteinExistence type="inferred from homology"/>
<dbReference type="InterPro" id="IPR042226">
    <property type="entry name" value="eFR1_2_sf"/>
</dbReference>
<evidence type="ECO:0000256" key="1">
    <source>
        <dbReference type="ARBA" id="ARBA00002832"/>
    </source>
</evidence>
<dbReference type="Proteomes" id="UP000199079">
    <property type="component" value="Unassembled WGS sequence"/>
</dbReference>
<evidence type="ECO:0000259" key="10">
    <source>
        <dbReference type="SMART" id="SM01194"/>
    </source>
</evidence>
<dbReference type="Pfam" id="PF03464">
    <property type="entry name" value="eRF1_2"/>
    <property type="match status" value="1"/>
</dbReference>